<keyword evidence="1" id="KW-0808">Transferase</keyword>
<proteinExistence type="predicted"/>
<evidence type="ECO:0000313" key="2">
    <source>
        <dbReference type="Proteomes" id="UP000595362"/>
    </source>
</evidence>
<dbReference type="InterPro" id="IPR020022">
    <property type="entry name" value="N-acetyl_sugar_amidoTrfase"/>
</dbReference>
<dbReference type="PANTHER" id="PTHR43169:SF2">
    <property type="entry name" value="NAD_GMP SYNTHASE DOMAIN-CONTAINING PROTEIN"/>
    <property type="match status" value="1"/>
</dbReference>
<evidence type="ECO:0000313" key="1">
    <source>
        <dbReference type="EMBL" id="QQG37324.1"/>
    </source>
</evidence>
<name>A0A7T5UHI1_9BACT</name>
<protein>
    <submittedName>
        <fullName evidence="1">N-acetyl sugar amidotransferase</fullName>
    </submittedName>
</protein>
<dbReference type="InterPro" id="IPR052188">
    <property type="entry name" value="Ni-pincer_cofactor_biosynth"/>
</dbReference>
<dbReference type="InterPro" id="IPR014729">
    <property type="entry name" value="Rossmann-like_a/b/a_fold"/>
</dbReference>
<dbReference type="AlphaFoldDB" id="A0A7T5UHI1"/>
<organism evidence="1 2">
    <name type="scientific">Micavibrio aeruginosavorus</name>
    <dbReference type="NCBI Taxonomy" id="349221"/>
    <lineage>
        <taxon>Bacteria</taxon>
        <taxon>Pseudomonadati</taxon>
        <taxon>Bdellovibrionota</taxon>
        <taxon>Bdellovibrionia</taxon>
        <taxon>Bdellovibrionales</taxon>
        <taxon>Pseudobdellovibrionaceae</taxon>
        <taxon>Micavibrio</taxon>
    </lineage>
</organism>
<accession>A0A7T5UHI1</accession>
<dbReference type="NCBIfam" id="TIGR03573">
    <property type="entry name" value="WbuX"/>
    <property type="match status" value="1"/>
</dbReference>
<sequence>MHYCVRCGMPSSEEEHQLDELGICITCRSQEQKMHMNWAEREQMLRDILDKYRGKGDYDCIVAISGGKDSAWQMHMVKNVYGLKPLAVTFNQNWHSEVGRRNLEWCLETFDVDHLMFTPARSLVNRTARRSLEAIGDACWHCHMGVGSFPWQAAVKYNIPLMIFGESVAENSCKGTYDSLLEFNQDYFVKVSAKVPTEEFACEYLSLRDLAPFRLPSYEEIKNKGVIALHLGNYVFWDGEKQTEILRDRYGWKEDRVEGTYKQYKSVECVMPGVHDFTKFLKRGYGRGTDFAAQDRRAGLMTREEANELVREYDPVEPEALEYYLEITGYSREEFYAIMDKQREKLGVLSKEEIAAALEDYKKRHGDKLKDREHILPERVKNLRSS</sequence>
<dbReference type="EMBL" id="CP066681">
    <property type="protein sequence ID" value="QQG37324.1"/>
    <property type="molecule type" value="Genomic_DNA"/>
</dbReference>
<dbReference type="GO" id="GO:0016740">
    <property type="term" value="F:transferase activity"/>
    <property type="evidence" value="ECO:0007669"/>
    <property type="project" value="UniProtKB-KW"/>
</dbReference>
<dbReference type="PANTHER" id="PTHR43169">
    <property type="entry name" value="EXSB FAMILY PROTEIN"/>
    <property type="match status" value="1"/>
</dbReference>
<dbReference type="Gene3D" id="3.40.50.620">
    <property type="entry name" value="HUPs"/>
    <property type="match status" value="1"/>
</dbReference>
<dbReference type="SUPFAM" id="SSF52402">
    <property type="entry name" value="Adenine nucleotide alpha hydrolases-like"/>
    <property type="match status" value="1"/>
</dbReference>
<dbReference type="Proteomes" id="UP000595362">
    <property type="component" value="Chromosome"/>
</dbReference>
<reference evidence="1 2" key="1">
    <citation type="submission" date="2020-07" db="EMBL/GenBank/DDBJ databases">
        <title>Huge and variable diversity of episymbiotic CPR bacteria and DPANN archaea in groundwater ecosystems.</title>
        <authorList>
            <person name="He C.Y."/>
            <person name="Keren R."/>
            <person name="Whittaker M."/>
            <person name="Farag I.F."/>
            <person name="Doudna J."/>
            <person name="Cate J.H.D."/>
            <person name="Banfield J.F."/>
        </authorList>
    </citation>
    <scope>NUCLEOTIDE SEQUENCE [LARGE SCALE GENOMIC DNA]</scope>
    <source>
        <strain evidence="1">NC_groundwater_70_Ag_B-0.1um_54_66</strain>
    </source>
</reference>
<gene>
    <name evidence="1" type="ORF">HYS17_00500</name>
</gene>